<dbReference type="SUPFAM" id="SSF56112">
    <property type="entry name" value="Protein kinase-like (PK-like)"/>
    <property type="match status" value="2"/>
</dbReference>
<protein>
    <recommendedName>
        <fullName evidence="2">Protein kinase domain-containing protein</fullName>
    </recommendedName>
</protein>
<dbReference type="GO" id="GO:0004674">
    <property type="term" value="F:protein serine/threonine kinase activity"/>
    <property type="evidence" value="ECO:0007669"/>
    <property type="project" value="TreeGrafter"/>
</dbReference>
<comment type="caution">
    <text evidence="3">The sequence shown here is derived from an EMBL/GenBank/DDBJ whole genome shotgun (WGS) entry which is preliminary data.</text>
</comment>
<gene>
    <name evidence="3" type="ORF">RDB_LOCUS19931</name>
</gene>
<dbReference type="PANTHER" id="PTHR44329:SF214">
    <property type="entry name" value="PROTEIN KINASE DOMAIN-CONTAINING PROTEIN"/>
    <property type="match status" value="1"/>
</dbReference>
<dbReference type="GO" id="GO:0005524">
    <property type="term" value="F:ATP binding"/>
    <property type="evidence" value="ECO:0007669"/>
    <property type="project" value="InterPro"/>
</dbReference>
<organism evidence="3 4">
    <name type="scientific">Rhizoctonia solani</name>
    <dbReference type="NCBI Taxonomy" id="456999"/>
    <lineage>
        <taxon>Eukaryota</taxon>
        <taxon>Fungi</taxon>
        <taxon>Dikarya</taxon>
        <taxon>Basidiomycota</taxon>
        <taxon>Agaricomycotina</taxon>
        <taxon>Agaricomycetes</taxon>
        <taxon>Cantharellales</taxon>
        <taxon>Ceratobasidiaceae</taxon>
        <taxon>Rhizoctonia</taxon>
    </lineage>
</organism>
<dbReference type="SMART" id="SM00220">
    <property type="entry name" value="S_TKc"/>
    <property type="match status" value="1"/>
</dbReference>
<dbReference type="EMBL" id="CAJMWT010001031">
    <property type="protein sequence ID" value="CAE6373704.1"/>
    <property type="molecule type" value="Genomic_DNA"/>
</dbReference>
<feature type="domain" description="Protein kinase" evidence="2">
    <location>
        <begin position="53"/>
        <end position="319"/>
    </location>
</feature>
<feature type="domain" description="Protein kinase" evidence="2">
    <location>
        <begin position="344"/>
        <end position="637"/>
    </location>
</feature>
<dbReference type="PANTHER" id="PTHR44329">
    <property type="entry name" value="SERINE/THREONINE-PROTEIN KINASE TNNI3K-RELATED"/>
    <property type="match status" value="1"/>
</dbReference>
<dbReference type="InterPro" id="IPR001245">
    <property type="entry name" value="Ser-Thr/Tyr_kinase_cat_dom"/>
</dbReference>
<dbReference type="Proteomes" id="UP000663843">
    <property type="component" value="Unassembled WGS sequence"/>
</dbReference>
<dbReference type="InterPro" id="IPR051681">
    <property type="entry name" value="Ser/Thr_Kinases-Pseudokinases"/>
</dbReference>
<accession>A0A8H2WHG2</accession>
<evidence type="ECO:0000259" key="2">
    <source>
        <dbReference type="PROSITE" id="PS50011"/>
    </source>
</evidence>
<evidence type="ECO:0000256" key="1">
    <source>
        <dbReference type="SAM" id="MobiDB-lite"/>
    </source>
</evidence>
<evidence type="ECO:0000313" key="3">
    <source>
        <dbReference type="EMBL" id="CAE6373704.1"/>
    </source>
</evidence>
<feature type="region of interest" description="Disordered" evidence="1">
    <location>
        <begin position="1"/>
        <end position="20"/>
    </location>
</feature>
<dbReference type="InterPro" id="IPR000719">
    <property type="entry name" value="Prot_kinase_dom"/>
</dbReference>
<dbReference type="Pfam" id="PF07714">
    <property type="entry name" value="PK_Tyr_Ser-Thr"/>
    <property type="match status" value="2"/>
</dbReference>
<dbReference type="PROSITE" id="PS50011">
    <property type="entry name" value="PROTEIN_KINASE_DOM"/>
    <property type="match status" value="2"/>
</dbReference>
<dbReference type="AlphaFoldDB" id="A0A8H2WHG2"/>
<dbReference type="PROSITE" id="PS00108">
    <property type="entry name" value="PROTEIN_KINASE_ST"/>
    <property type="match status" value="1"/>
</dbReference>
<sequence>MSTPWPQCAVGANTGQSNKRTSAISQRMSAAQVISRLIAHNCMDITNTLDLSTFDNHPISQGGFSDVYRGYLRGAERSQVAVKALRISSQDLDPEHLKNAARELHTWSKCRHINVVPLLGLASFRDRIGMVSPWMSKGSLPRYMKDTPEADRHSLCTQICEGLSYLHQIGITHGDLKGDNVLVSDEGIPALTDFGNSTLTNASMKFTQSNGESNSTAMTLRWSAAEIIQGSSQTEASDVYSLGMTILEIMTEKIPYHGKADATVMFLVVLQKEPPARPENMPLGRNDTDELWKLLLRCWAYEPALRPTAVEVTDVMKLIDPPSTISSGMSTNHILQTLIDHGCVDLTHLLHHGTYSRVGGIDDVFMSNLTDGRTVLVKREKIYLNKNSVGEKALKRLAHELYIWSKCDHPNILHAIGMAGCDGQLAVVFPWASSMEVLPGYLCKNQQADRYLLSYQIASGVAYLHRSGIIHDSIQGPNVVVLGGHSPRAMLAGFDRAVLRDNSTLLFTTTEASPNRGLHWLAPEIIAEETGPTTQADIYSLGMTILVWICFMFGLDHIGSTLEYHNLQECITHARPYPELMDHVVLHRVMQGIHPKRPVAIPYNELGQRLWMLLTGCWSKETSLRPTAVQVKSEASTAAT</sequence>
<dbReference type="InterPro" id="IPR011009">
    <property type="entry name" value="Kinase-like_dom_sf"/>
</dbReference>
<dbReference type="Gene3D" id="1.10.510.10">
    <property type="entry name" value="Transferase(Phosphotransferase) domain 1"/>
    <property type="match status" value="2"/>
</dbReference>
<reference evidence="3" key="1">
    <citation type="submission" date="2021-01" db="EMBL/GenBank/DDBJ databases">
        <authorList>
            <person name="Kaushik A."/>
        </authorList>
    </citation>
    <scope>NUCLEOTIDE SEQUENCE</scope>
    <source>
        <strain evidence="3">AG2-2IIIB</strain>
    </source>
</reference>
<name>A0A8H2WHG2_9AGAM</name>
<proteinExistence type="predicted"/>
<evidence type="ECO:0000313" key="4">
    <source>
        <dbReference type="Proteomes" id="UP000663843"/>
    </source>
</evidence>
<dbReference type="InterPro" id="IPR008271">
    <property type="entry name" value="Ser/Thr_kinase_AS"/>
</dbReference>